<dbReference type="AlphaFoldDB" id="A0A2U9CKA7"/>
<name>A0A2U9CKA7_SCOMX</name>
<feature type="region of interest" description="Disordered" evidence="1">
    <location>
        <begin position="154"/>
        <end position="198"/>
    </location>
</feature>
<dbReference type="EMBL" id="CP026260">
    <property type="protein sequence ID" value="AWP17035.1"/>
    <property type="molecule type" value="Genomic_DNA"/>
</dbReference>
<dbReference type="Proteomes" id="UP000246464">
    <property type="component" value="Chromosome 18"/>
</dbReference>
<keyword evidence="3" id="KW-1185">Reference proteome</keyword>
<accession>A0A2U9CKA7</accession>
<sequence length="452" mass="48890">MGMAKCSPDPPQNCSEKVGEILVRVMDLQKGTDMKQLFGAEVEVRHVHVANSTSKLKLLLYEDQVQQLQAGYIMSFDLHARCESCLGPEHAGVALTPRATCSYCARLPLAEKQRRADAFTAMQEVDDGDNDDSWAKRASFTVDEALEILDPSCRQAEGDGGQESSDSAPSISGSPPGSPIPRLGNAEPRSEATASGSAQLAGHVPALAALIRDLPDIISRAAGRKEIPLPLEPPAPAPSAMVVDMYSNQAVAKSLPSSGEHWSLLASSLSSIGAQPGALPSELTDEIGKIAATTLTLSSALAMTQSRIMAWMTMIQRNLWLNMSQLPEQMRKGLLQALWAFSKQGADAPPGNTSWVRAAPQALGFQASWQGRRGHREQRSRRGHPRLRLKLRLWPLHSAALLPSTILWRSQPAPPPRRAGRKNRRPVGTWANLPQEPQTEAPLTGRGDHVHG</sequence>
<feature type="region of interest" description="Disordered" evidence="1">
    <location>
        <begin position="409"/>
        <end position="452"/>
    </location>
</feature>
<gene>
    <name evidence="2" type="ORF">SMAX5B_017132</name>
</gene>
<evidence type="ECO:0000313" key="2">
    <source>
        <dbReference type="EMBL" id="AWP17035.1"/>
    </source>
</evidence>
<proteinExistence type="predicted"/>
<protein>
    <submittedName>
        <fullName evidence="2">Uncharacterized protein</fullName>
    </submittedName>
</protein>
<organism evidence="2 3">
    <name type="scientific">Scophthalmus maximus</name>
    <name type="common">Turbot</name>
    <name type="synonym">Psetta maxima</name>
    <dbReference type="NCBI Taxonomy" id="52904"/>
    <lineage>
        <taxon>Eukaryota</taxon>
        <taxon>Metazoa</taxon>
        <taxon>Chordata</taxon>
        <taxon>Craniata</taxon>
        <taxon>Vertebrata</taxon>
        <taxon>Euteleostomi</taxon>
        <taxon>Actinopterygii</taxon>
        <taxon>Neopterygii</taxon>
        <taxon>Teleostei</taxon>
        <taxon>Neoteleostei</taxon>
        <taxon>Acanthomorphata</taxon>
        <taxon>Carangaria</taxon>
        <taxon>Pleuronectiformes</taxon>
        <taxon>Pleuronectoidei</taxon>
        <taxon>Scophthalmidae</taxon>
        <taxon>Scophthalmus</taxon>
    </lineage>
</organism>
<evidence type="ECO:0000313" key="3">
    <source>
        <dbReference type="Proteomes" id="UP000246464"/>
    </source>
</evidence>
<evidence type="ECO:0000256" key="1">
    <source>
        <dbReference type="SAM" id="MobiDB-lite"/>
    </source>
</evidence>
<reference evidence="2 3" key="1">
    <citation type="submission" date="2017-12" db="EMBL/GenBank/DDBJ databases">
        <title>Integrating genomic resources of turbot (Scophthalmus maximus) in depth evaluation of genetic and physical mapping variation across individuals.</title>
        <authorList>
            <person name="Martinez P."/>
        </authorList>
    </citation>
    <scope>NUCLEOTIDE SEQUENCE [LARGE SCALE GENOMIC DNA]</scope>
</reference>
<feature type="compositionally biased region" description="Low complexity" evidence="1">
    <location>
        <begin position="164"/>
        <end position="175"/>
    </location>
</feature>